<accession>A0ABV4BIZ4</accession>
<reference evidence="1 2" key="1">
    <citation type="submission" date="2024-08" db="EMBL/GenBank/DDBJ databases">
        <title>Clostridium lapicellarii sp. nov., and Clostridium renhuaiense sp. nov., two species isolated from the mud in a fermentation cellar used for producing sauce-flavour Chinese liquors.</title>
        <authorList>
            <person name="Yang F."/>
            <person name="Wang H."/>
            <person name="Chen L.Q."/>
            <person name="Zhou N."/>
            <person name="Lu J.J."/>
            <person name="Pu X.X."/>
            <person name="Wan B."/>
            <person name="Wang L."/>
            <person name="Liu S.J."/>
        </authorList>
    </citation>
    <scope>NUCLEOTIDE SEQUENCE [LARGE SCALE GENOMIC DNA]</scope>
    <source>
        <strain evidence="1 2">MT-5</strain>
    </source>
</reference>
<evidence type="ECO:0000313" key="1">
    <source>
        <dbReference type="EMBL" id="MEY7998739.1"/>
    </source>
</evidence>
<proteinExistence type="predicted"/>
<comment type="caution">
    <text evidence="1">The sequence shown here is derived from an EMBL/GenBank/DDBJ whole genome shotgun (WGS) entry which is preliminary data.</text>
</comment>
<organism evidence="1 2">
    <name type="scientific">Clostridium moutaii</name>
    <dbReference type="NCBI Taxonomy" id="3240932"/>
    <lineage>
        <taxon>Bacteria</taxon>
        <taxon>Bacillati</taxon>
        <taxon>Bacillota</taxon>
        <taxon>Clostridia</taxon>
        <taxon>Eubacteriales</taxon>
        <taxon>Clostridiaceae</taxon>
        <taxon>Clostridium</taxon>
    </lineage>
</organism>
<name>A0ABV4BIZ4_9CLOT</name>
<protein>
    <submittedName>
        <fullName evidence="1">Iron hydrogenase small subunit</fullName>
    </submittedName>
</protein>
<dbReference type="Proteomes" id="UP001564657">
    <property type="component" value="Unassembled WGS sequence"/>
</dbReference>
<dbReference type="EMBL" id="JBGEWD010000001">
    <property type="protein sequence ID" value="MEY7998739.1"/>
    <property type="molecule type" value="Genomic_DNA"/>
</dbReference>
<sequence length="23" mass="2899">MYKEFPVEDDIHHLLHTTYTPRR</sequence>
<evidence type="ECO:0000313" key="2">
    <source>
        <dbReference type="Proteomes" id="UP001564657"/>
    </source>
</evidence>
<keyword evidence="2" id="KW-1185">Reference proteome</keyword>
<dbReference type="RefSeq" id="WP_369702999.1">
    <property type="nucleotide sequence ID" value="NZ_JBGEWD010000001.1"/>
</dbReference>
<gene>
    <name evidence="1" type="ORF">AB8U03_00760</name>
</gene>